<dbReference type="GeneID" id="38143533"/>
<accession>A0A3F3Q5K1</accession>
<dbReference type="RefSeq" id="XP_026627407.1">
    <property type="nucleotide sequence ID" value="XM_026775177.1"/>
</dbReference>
<gene>
    <name evidence="1" type="ORF">BDQ94DRAFT_18989</name>
</gene>
<organism evidence="1 2">
    <name type="scientific">Aspergillus welwitschiae</name>
    <dbReference type="NCBI Taxonomy" id="1341132"/>
    <lineage>
        <taxon>Eukaryota</taxon>
        <taxon>Fungi</taxon>
        <taxon>Dikarya</taxon>
        <taxon>Ascomycota</taxon>
        <taxon>Pezizomycotina</taxon>
        <taxon>Eurotiomycetes</taxon>
        <taxon>Eurotiomycetidae</taxon>
        <taxon>Eurotiales</taxon>
        <taxon>Aspergillaceae</taxon>
        <taxon>Aspergillus</taxon>
        <taxon>Aspergillus subgen. Circumdati</taxon>
    </lineage>
</organism>
<evidence type="ECO:0000313" key="2">
    <source>
        <dbReference type="Proteomes" id="UP000253729"/>
    </source>
</evidence>
<dbReference type="Proteomes" id="UP000253729">
    <property type="component" value="Unassembled WGS sequence"/>
</dbReference>
<dbReference type="EMBL" id="KZ852043">
    <property type="protein sequence ID" value="RDH34385.1"/>
    <property type="molecule type" value="Genomic_DNA"/>
</dbReference>
<proteinExistence type="predicted"/>
<keyword evidence="2" id="KW-1185">Reference proteome</keyword>
<protein>
    <submittedName>
        <fullName evidence="1">Uncharacterized protein</fullName>
    </submittedName>
</protein>
<evidence type="ECO:0000313" key="1">
    <source>
        <dbReference type="EMBL" id="RDH34385.1"/>
    </source>
</evidence>
<dbReference type="AlphaFoldDB" id="A0A3F3Q5K1"/>
<name>A0A3F3Q5K1_9EURO</name>
<reference evidence="1 2" key="1">
    <citation type="submission" date="2018-07" db="EMBL/GenBank/DDBJ databases">
        <title>The genomes of Aspergillus section Nigri reveals drivers in fungal speciation.</title>
        <authorList>
            <consortium name="DOE Joint Genome Institute"/>
            <person name="Vesth T.C."/>
            <person name="Nybo J."/>
            <person name="Theobald S."/>
            <person name="Brandl J."/>
            <person name="Frisvad J.C."/>
            <person name="Nielsen K.F."/>
            <person name="Lyhne E.K."/>
            <person name="Kogle M.E."/>
            <person name="Kuo A."/>
            <person name="Riley R."/>
            <person name="Clum A."/>
            <person name="Nolan M."/>
            <person name="Lipzen A."/>
            <person name="Salamov A."/>
            <person name="Henrissat B."/>
            <person name="Wiebenga A."/>
            <person name="De vries R.P."/>
            <person name="Grigoriev I.V."/>
            <person name="Mortensen U.H."/>
            <person name="Andersen M.R."/>
            <person name="Baker S.E."/>
        </authorList>
    </citation>
    <scope>NUCLEOTIDE SEQUENCE [LARGE SCALE GENOMIC DNA]</scope>
    <source>
        <strain evidence="1 2">CBS 139.54b</strain>
    </source>
</reference>
<sequence length="108" mass="12381">MKQEKLAPDELFCPERLTLRLPNCVGSSRRTSDDLCVPIDCEAELTCPHSHVDRKLKWHYHGDDSFWGSLYTGSCFIPFAFPSPHFYLLSCFQPVNFPFLPSPIATPY</sequence>